<dbReference type="InterPro" id="IPR036388">
    <property type="entry name" value="WH-like_DNA-bd_sf"/>
</dbReference>
<comment type="function">
    <text evidence="5">Modulates RecA activity.</text>
</comment>
<name>A0ABS1KR73_9BACT</name>
<dbReference type="Proteomes" id="UP000613030">
    <property type="component" value="Unassembled WGS sequence"/>
</dbReference>
<evidence type="ECO:0000256" key="3">
    <source>
        <dbReference type="ARBA" id="ARBA00018111"/>
    </source>
</evidence>
<dbReference type="Pfam" id="PF02631">
    <property type="entry name" value="RecX_HTH2"/>
    <property type="match status" value="1"/>
</dbReference>
<comment type="caution">
    <text evidence="8">The sequence shown here is derived from an EMBL/GenBank/DDBJ whole genome shotgun (WGS) entry which is preliminary data.</text>
</comment>
<evidence type="ECO:0000256" key="4">
    <source>
        <dbReference type="ARBA" id="ARBA00022490"/>
    </source>
</evidence>
<dbReference type="PANTHER" id="PTHR33602:SF1">
    <property type="entry name" value="REGULATORY PROTEIN RECX FAMILY PROTEIN"/>
    <property type="match status" value="1"/>
</dbReference>
<feature type="domain" description="RecX third three-helical" evidence="7">
    <location>
        <begin position="107"/>
        <end position="153"/>
    </location>
</feature>
<evidence type="ECO:0000256" key="2">
    <source>
        <dbReference type="ARBA" id="ARBA00009695"/>
    </source>
</evidence>
<gene>
    <name evidence="5" type="primary">recX</name>
    <name evidence="8" type="ORF">JI741_10840</name>
</gene>
<dbReference type="InterPro" id="IPR053924">
    <property type="entry name" value="RecX_HTH_2nd"/>
</dbReference>
<dbReference type="Pfam" id="PF21981">
    <property type="entry name" value="RecX_HTH3"/>
    <property type="match status" value="1"/>
</dbReference>
<dbReference type="InterPro" id="IPR003783">
    <property type="entry name" value="Regulatory_RecX"/>
</dbReference>
<comment type="similarity">
    <text evidence="2 5">Belongs to the RecX family.</text>
</comment>
<comment type="subcellular location">
    <subcellularLocation>
        <location evidence="1 5">Cytoplasm</location>
    </subcellularLocation>
</comment>
<proteinExistence type="inferred from homology"/>
<keyword evidence="4 5" id="KW-0963">Cytoplasm</keyword>
<organism evidence="8 9">
    <name type="scientific">Chryseolinea lacunae</name>
    <dbReference type="NCBI Taxonomy" id="2801331"/>
    <lineage>
        <taxon>Bacteria</taxon>
        <taxon>Pseudomonadati</taxon>
        <taxon>Bacteroidota</taxon>
        <taxon>Cytophagia</taxon>
        <taxon>Cytophagales</taxon>
        <taxon>Fulvivirgaceae</taxon>
        <taxon>Chryseolinea</taxon>
    </lineage>
</organism>
<keyword evidence="9" id="KW-1185">Reference proteome</keyword>
<dbReference type="RefSeq" id="WP_202009106.1">
    <property type="nucleotide sequence ID" value="NZ_JAERRB010000003.1"/>
</dbReference>
<dbReference type="Gene3D" id="1.10.10.10">
    <property type="entry name" value="Winged helix-like DNA-binding domain superfamily/Winged helix DNA-binding domain"/>
    <property type="match status" value="2"/>
</dbReference>
<dbReference type="EMBL" id="JAERRB010000003">
    <property type="protein sequence ID" value="MBL0741717.1"/>
    <property type="molecule type" value="Genomic_DNA"/>
</dbReference>
<evidence type="ECO:0000313" key="8">
    <source>
        <dbReference type="EMBL" id="MBL0741717.1"/>
    </source>
</evidence>
<evidence type="ECO:0000313" key="9">
    <source>
        <dbReference type="Proteomes" id="UP000613030"/>
    </source>
</evidence>
<evidence type="ECO:0000256" key="5">
    <source>
        <dbReference type="HAMAP-Rule" id="MF_01114"/>
    </source>
</evidence>
<dbReference type="InterPro" id="IPR053925">
    <property type="entry name" value="RecX_HTH_3rd"/>
</dbReference>
<sequence length="161" mass="18626">MQKTPKKLSVTEARQKIYNYCAYQERSHQEVKNKLFDYGLYASEVDELLSHLITEGYLNEERFAKAFAGGKFRMKHWGRVKIVHELEARGLTKNCIRIGLKEIDAGDYEATLLSLIEKKAAAMDEENPFVKRDKLAQYVIQKGFEPEQAWRAVKEVVPVKS</sequence>
<protein>
    <recommendedName>
        <fullName evidence="3 5">Regulatory protein RecX</fullName>
    </recommendedName>
</protein>
<reference evidence="8 9" key="1">
    <citation type="submission" date="2021-01" db="EMBL/GenBank/DDBJ databases">
        <title>Chryseolinea sp. Jin1 Genome sequencing and assembly.</title>
        <authorList>
            <person name="Kim I."/>
        </authorList>
    </citation>
    <scope>NUCLEOTIDE SEQUENCE [LARGE SCALE GENOMIC DNA]</scope>
    <source>
        <strain evidence="8 9">Jin1</strain>
    </source>
</reference>
<evidence type="ECO:0000259" key="7">
    <source>
        <dbReference type="Pfam" id="PF21981"/>
    </source>
</evidence>
<evidence type="ECO:0000259" key="6">
    <source>
        <dbReference type="Pfam" id="PF02631"/>
    </source>
</evidence>
<feature type="domain" description="RecX second three-helical" evidence="6">
    <location>
        <begin position="59"/>
        <end position="97"/>
    </location>
</feature>
<dbReference type="HAMAP" id="MF_01114">
    <property type="entry name" value="RecX"/>
    <property type="match status" value="1"/>
</dbReference>
<dbReference type="PANTHER" id="PTHR33602">
    <property type="entry name" value="REGULATORY PROTEIN RECX FAMILY PROTEIN"/>
    <property type="match status" value="1"/>
</dbReference>
<accession>A0ABS1KR73</accession>
<evidence type="ECO:0000256" key="1">
    <source>
        <dbReference type="ARBA" id="ARBA00004496"/>
    </source>
</evidence>